<comment type="similarity">
    <text evidence="2">Belongs to the pterin-4-alpha-carbinolamine dehydratase family.</text>
</comment>
<accession>A0A2P2DDE0</accession>
<dbReference type="PANTHER" id="PTHR12599:SF0">
    <property type="entry name" value="PTERIN-4-ALPHA-CARBINOLAMINE DEHYDRATASE"/>
    <property type="match status" value="1"/>
</dbReference>
<evidence type="ECO:0000313" key="5">
    <source>
        <dbReference type="EMBL" id="GBF42653.1"/>
    </source>
</evidence>
<comment type="catalytic activity">
    <reaction evidence="1">
        <text>(4aS,6R)-4a-hydroxy-L-erythro-5,6,7,8-tetrahydrobiopterin = (6R)-L-erythro-6,7-dihydrobiopterin + H2O</text>
        <dbReference type="Rhea" id="RHEA:11920"/>
        <dbReference type="ChEBI" id="CHEBI:15377"/>
        <dbReference type="ChEBI" id="CHEBI:15642"/>
        <dbReference type="ChEBI" id="CHEBI:43120"/>
        <dbReference type="EC" id="4.2.1.96"/>
    </reaction>
</comment>
<dbReference type="GO" id="GO:0008124">
    <property type="term" value="F:4-alpha-hydroxytetrahydrobiopterin dehydratase activity"/>
    <property type="evidence" value="ECO:0007669"/>
    <property type="project" value="UniProtKB-EC"/>
</dbReference>
<organism evidence="5 6">
    <name type="scientific">Leptospira ellinghausenii</name>
    <dbReference type="NCBI Taxonomy" id="1917822"/>
    <lineage>
        <taxon>Bacteria</taxon>
        <taxon>Pseudomonadati</taxon>
        <taxon>Spirochaetota</taxon>
        <taxon>Spirochaetia</taxon>
        <taxon>Leptospirales</taxon>
        <taxon>Leptospiraceae</taxon>
        <taxon>Leptospira</taxon>
    </lineage>
</organism>
<dbReference type="InterPro" id="IPR036428">
    <property type="entry name" value="PCD_sf"/>
</dbReference>
<dbReference type="Pfam" id="PF01329">
    <property type="entry name" value="Pterin_4a"/>
    <property type="match status" value="1"/>
</dbReference>
<keyword evidence="4" id="KW-0456">Lyase</keyword>
<name>A0A2P2DDE0_9LEPT</name>
<evidence type="ECO:0000256" key="1">
    <source>
        <dbReference type="ARBA" id="ARBA00001554"/>
    </source>
</evidence>
<dbReference type="EC" id="4.2.1.96" evidence="3"/>
<proteinExistence type="inferred from homology"/>
<gene>
    <name evidence="5" type="primary">phhB</name>
    <name evidence="5" type="ORF">LPTSP2_19430</name>
</gene>
<dbReference type="OrthoDB" id="9794987at2"/>
<reference evidence="6" key="1">
    <citation type="journal article" date="2019" name="Microbiol. Immunol.">
        <title>Molecular and phenotypic characterization of Leptospira johnsonii sp. nov., Leptospira ellinghausenii sp. nov. and Leptospira ryugenii sp. nov. isolated from soil and water in Japan.</title>
        <authorList>
            <person name="Masuzawa T."/>
            <person name="Saito M."/>
            <person name="Nakao R."/>
            <person name="Nikaido Y."/>
            <person name="Matsumoto M."/>
            <person name="Ogawa M."/>
            <person name="Yokoyama M."/>
            <person name="Hidaka Y."/>
            <person name="Tomita J."/>
            <person name="Sakakibara K."/>
            <person name="Suzuki K."/>
            <person name="Yasuda S."/>
            <person name="Sato H."/>
            <person name="Yamaguchi M."/>
            <person name="Yoshida S.I."/>
            <person name="Koizumi N."/>
            <person name="Kawamura Y."/>
        </authorList>
    </citation>
    <scope>NUCLEOTIDE SEQUENCE [LARGE SCALE GENOMIC DNA]</scope>
    <source>
        <strain evidence="6">E18</strain>
    </source>
</reference>
<dbReference type="PANTHER" id="PTHR12599">
    <property type="entry name" value="PTERIN-4-ALPHA-CARBINOLAMINE DEHYDRATASE"/>
    <property type="match status" value="1"/>
</dbReference>
<keyword evidence="6" id="KW-1185">Reference proteome</keyword>
<evidence type="ECO:0000256" key="3">
    <source>
        <dbReference type="ARBA" id="ARBA00013252"/>
    </source>
</evidence>
<dbReference type="RefSeq" id="WP_108959734.1">
    <property type="nucleotide sequence ID" value="NZ_BFAZ01000009.1"/>
</dbReference>
<dbReference type="AlphaFoldDB" id="A0A2P2DDE0"/>
<evidence type="ECO:0000256" key="2">
    <source>
        <dbReference type="ARBA" id="ARBA00006472"/>
    </source>
</evidence>
<protein>
    <recommendedName>
        <fullName evidence="3">4a-hydroxytetrahydrobiopterin dehydratase</fullName>
        <ecNumber evidence="3">4.2.1.96</ecNumber>
    </recommendedName>
</protein>
<comment type="caution">
    <text evidence="5">The sequence shown here is derived from an EMBL/GenBank/DDBJ whole genome shotgun (WGS) entry which is preliminary data.</text>
</comment>
<dbReference type="Proteomes" id="UP000245206">
    <property type="component" value="Unassembled WGS sequence"/>
</dbReference>
<sequence>MKQPNQILNEETIETFLKDFPQWKYTKEQTLSYLSFEHSFVSFTSAFLFLTKLAFVSESLDHHAEIWNVYNKVRLKLFTHETNAITSKDLELIRILMENTNEFL</sequence>
<dbReference type="EMBL" id="BFAZ01000009">
    <property type="protein sequence ID" value="GBF42653.1"/>
    <property type="molecule type" value="Genomic_DNA"/>
</dbReference>
<dbReference type="InterPro" id="IPR001533">
    <property type="entry name" value="Pterin_deHydtase"/>
</dbReference>
<dbReference type="SUPFAM" id="SSF55248">
    <property type="entry name" value="PCD-like"/>
    <property type="match status" value="1"/>
</dbReference>
<evidence type="ECO:0000313" key="6">
    <source>
        <dbReference type="Proteomes" id="UP000245206"/>
    </source>
</evidence>
<dbReference type="Gene3D" id="3.30.1360.20">
    <property type="entry name" value="Transcriptional coactivator/pterin dehydratase"/>
    <property type="match status" value="1"/>
</dbReference>
<evidence type="ECO:0000256" key="4">
    <source>
        <dbReference type="ARBA" id="ARBA00023239"/>
    </source>
</evidence>
<dbReference type="GO" id="GO:0006729">
    <property type="term" value="P:tetrahydrobiopterin biosynthetic process"/>
    <property type="evidence" value="ECO:0007669"/>
    <property type="project" value="InterPro"/>
</dbReference>